<comment type="caution">
    <text evidence="1">The sequence shown here is derived from an EMBL/GenBank/DDBJ whole genome shotgun (WGS) entry which is preliminary data.</text>
</comment>
<sequence length="88" mass="9824">MAACCRRYRASQQINAKKAKMLIQVWSREMSLLDSARQVVTASLMPLYDRFPGNRCVQLQPLAGLPYGLCCICVLKLNVLVHIQGGTI</sequence>
<keyword evidence="2" id="KW-1185">Reference proteome</keyword>
<organism evidence="1 2">
    <name type="scientific">Marinobacter lutaoensis</name>
    <dbReference type="NCBI Taxonomy" id="135739"/>
    <lineage>
        <taxon>Bacteria</taxon>
        <taxon>Pseudomonadati</taxon>
        <taxon>Pseudomonadota</taxon>
        <taxon>Gammaproteobacteria</taxon>
        <taxon>Pseudomonadales</taxon>
        <taxon>Marinobacteraceae</taxon>
        <taxon>Marinobacter</taxon>
    </lineage>
</organism>
<reference evidence="1 2" key="1">
    <citation type="submission" date="2016-12" db="EMBL/GenBank/DDBJ databases">
        <title>Marinobacter lutaoensis whole genome sequencing.</title>
        <authorList>
            <person name="Verma A."/>
            <person name="Krishnamurthi S."/>
        </authorList>
    </citation>
    <scope>NUCLEOTIDE SEQUENCE [LARGE SCALE GENOMIC DNA]</scope>
    <source>
        <strain evidence="1 2">T5054</strain>
    </source>
</reference>
<evidence type="ECO:0000313" key="1">
    <source>
        <dbReference type="EMBL" id="ONF42529.1"/>
    </source>
</evidence>
<dbReference type="Proteomes" id="UP000189339">
    <property type="component" value="Unassembled WGS sequence"/>
</dbReference>
<accession>A0A1V2DPS1</accession>
<name>A0A1V2DPS1_9GAMM</name>
<gene>
    <name evidence="1" type="ORF">BTO32_15060</name>
</gene>
<dbReference type="EMBL" id="MSCW01000009">
    <property type="protein sequence ID" value="ONF42529.1"/>
    <property type="molecule type" value="Genomic_DNA"/>
</dbReference>
<evidence type="ECO:0000313" key="2">
    <source>
        <dbReference type="Proteomes" id="UP000189339"/>
    </source>
</evidence>
<proteinExistence type="predicted"/>
<dbReference type="AlphaFoldDB" id="A0A1V2DPS1"/>
<protein>
    <submittedName>
        <fullName evidence="1">Uncharacterized protein</fullName>
    </submittedName>
</protein>